<evidence type="ECO:0000259" key="6">
    <source>
        <dbReference type="Pfam" id="PF01872"/>
    </source>
</evidence>
<dbReference type="PATRIC" id="fig|1009856.3.peg.451"/>
<evidence type="ECO:0000313" key="7">
    <source>
        <dbReference type="EMBL" id="AHG59935.1"/>
    </source>
</evidence>
<dbReference type="PANTHER" id="PTHR38011">
    <property type="entry name" value="DIHYDROFOLATE REDUCTASE FAMILY PROTEIN (AFU_ORTHOLOGUE AFUA_8G06820)"/>
    <property type="match status" value="1"/>
</dbReference>
<evidence type="ECO:0000256" key="1">
    <source>
        <dbReference type="ARBA" id="ARBA00004910"/>
    </source>
</evidence>
<dbReference type="NCBIfam" id="TIGR00227">
    <property type="entry name" value="ribD_Cterm"/>
    <property type="match status" value="1"/>
</dbReference>
<dbReference type="UniPathway" id="UPA00275">
    <property type="reaction ID" value="UER00402"/>
</dbReference>
<evidence type="ECO:0000256" key="5">
    <source>
        <dbReference type="ARBA" id="ARBA00023002"/>
    </source>
</evidence>
<proteinExistence type="predicted"/>
<keyword evidence="4" id="KW-0521">NADP</keyword>
<comment type="pathway">
    <text evidence="1">Cofactor biosynthesis; riboflavin biosynthesis; 5-amino-6-(D-ribitylamino)uracil from GTP: step 3/4.</text>
</comment>
<dbReference type="GO" id="GO:0050661">
    <property type="term" value="F:NADP binding"/>
    <property type="evidence" value="ECO:0007669"/>
    <property type="project" value="InterPro"/>
</dbReference>
<dbReference type="GO" id="GO:0009231">
    <property type="term" value="P:riboflavin biosynthetic process"/>
    <property type="evidence" value="ECO:0007669"/>
    <property type="project" value="UniProtKB-UniPathway"/>
</dbReference>
<reference evidence="7 8" key="1">
    <citation type="journal article" date="2013" name="BMC Genomics">
        <title>Comparative analysis of genome sequences from four strains of the Buchnera aphidicola Mp endosymbion of the green peach aphid, Myzus persicae.</title>
        <authorList>
            <person name="Jiang Z."/>
            <person name="Jones D.H."/>
            <person name="Khuri S."/>
            <person name="Tsinoremas N.F."/>
            <person name="Wyss T."/>
            <person name="Jander G."/>
            <person name="Wilson A.C."/>
        </authorList>
    </citation>
    <scope>NUCLEOTIDE SEQUENCE [LARGE SCALE GENOMIC DNA]</scope>
    <source>
        <strain evidence="8">str. USDA (Myzus persicae)</strain>
    </source>
</reference>
<keyword evidence="5" id="KW-0560">Oxidoreductase</keyword>
<accession>W0P3J2</accession>
<dbReference type="GO" id="GO:0008703">
    <property type="term" value="F:5-amino-6-(5-phosphoribosylamino)uracil reductase activity"/>
    <property type="evidence" value="ECO:0007669"/>
    <property type="project" value="UniProtKB-EC"/>
</dbReference>
<keyword evidence="3" id="KW-0686">Riboflavin biosynthesis</keyword>
<gene>
    <name evidence="7" type="primary">ribd2</name>
    <name evidence="7" type="ORF">BUMPUSDA_CDS00138</name>
</gene>
<dbReference type="Gene3D" id="3.40.430.10">
    <property type="entry name" value="Dihydrofolate Reductase, subunit A"/>
    <property type="match status" value="1"/>
</dbReference>
<dbReference type="EC" id="1.1.1.193" evidence="2"/>
<dbReference type="InterPro" id="IPR011549">
    <property type="entry name" value="RibD_C"/>
</dbReference>
<dbReference type="Pfam" id="PF01872">
    <property type="entry name" value="RibD_C"/>
    <property type="match status" value="1"/>
</dbReference>
<organism evidence="7 8">
    <name type="scientific">Buchnera aphidicola str. USDA</name>
    <name type="common">Myzus persicae</name>
    <dbReference type="NCBI Taxonomy" id="1009856"/>
    <lineage>
        <taxon>Bacteria</taxon>
        <taxon>Pseudomonadati</taxon>
        <taxon>Pseudomonadota</taxon>
        <taxon>Gammaproteobacteria</taxon>
        <taxon>Enterobacterales</taxon>
        <taxon>Erwiniaceae</taxon>
        <taxon>Buchnera</taxon>
    </lineage>
</organism>
<dbReference type="PANTHER" id="PTHR38011:SF7">
    <property type="entry name" value="2,5-DIAMINO-6-RIBOSYLAMINO-4(3H)-PYRIMIDINONE 5'-PHOSPHATE REDUCTASE"/>
    <property type="match status" value="1"/>
</dbReference>
<sequence>MSVDGRIAMKNGESKWITSKYARQDVQVFRSKSSVILSSSSTVLADDSLLNIRYEEFDKKTLSIFPKKIFQHPIRVIIDSKNRITPSHKIVKTEGKIWLMRRKLDQYLWPKNISQIITKEENKKIHIVSVLKLLGKHEINNVWIEAGSILSGFLLNENLIDELIIYIAPKILGHEAKPLCILDNKLKLLDSLLFKFEDISQIGPDVRLILSSQKN</sequence>
<dbReference type="GO" id="GO:0008835">
    <property type="term" value="F:diaminohydroxyphosphoribosylaminopyrimidine deaminase activity"/>
    <property type="evidence" value="ECO:0007669"/>
    <property type="project" value="InterPro"/>
</dbReference>
<evidence type="ECO:0000313" key="8">
    <source>
        <dbReference type="Proteomes" id="UP000019087"/>
    </source>
</evidence>
<dbReference type="InterPro" id="IPR004794">
    <property type="entry name" value="Eubact_RibD"/>
</dbReference>
<evidence type="ECO:0000256" key="4">
    <source>
        <dbReference type="ARBA" id="ARBA00022857"/>
    </source>
</evidence>
<feature type="domain" description="Bacterial bifunctional deaminase-reductase C-terminal" evidence="6">
    <location>
        <begin position="1"/>
        <end position="206"/>
    </location>
</feature>
<evidence type="ECO:0000256" key="3">
    <source>
        <dbReference type="ARBA" id="ARBA00022619"/>
    </source>
</evidence>
<dbReference type="InterPro" id="IPR024072">
    <property type="entry name" value="DHFR-like_dom_sf"/>
</dbReference>
<dbReference type="Proteomes" id="UP000019087">
    <property type="component" value="Chromosome"/>
</dbReference>
<dbReference type="NCBIfam" id="TIGR00326">
    <property type="entry name" value="eubact_ribD"/>
    <property type="match status" value="1"/>
</dbReference>
<dbReference type="SUPFAM" id="SSF53597">
    <property type="entry name" value="Dihydrofolate reductase-like"/>
    <property type="match status" value="1"/>
</dbReference>
<protein>
    <recommendedName>
        <fullName evidence="2">5-amino-6-(5-phosphoribosylamino)uracil reductase</fullName>
        <ecNumber evidence="2">1.1.1.193</ecNumber>
    </recommendedName>
</protein>
<dbReference type="InterPro" id="IPR002734">
    <property type="entry name" value="RibDG_C"/>
</dbReference>
<dbReference type="KEGG" id="bapu:BUMPUSDA_CDS00138"/>
<dbReference type="AlphaFoldDB" id="W0P3J2"/>
<dbReference type="HOGENOM" id="CLU_036590_1_2_6"/>
<name>W0P3J2_BUCMP</name>
<dbReference type="InterPro" id="IPR050765">
    <property type="entry name" value="Riboflavin_Biosynth_HTPR"/>
</dbReference>
<evidence type="ECO:0000256" key="2">
    <source>
        <dbReference type="ARBA" id="ARBA00013173"/>
    </source>
</evidence>
<dbReference type="EMBL" id="CP002697">
    <property type="protein sequence ID" value="AHG59935.1"/>
    <property type="molecule type" value="Genomic_DNA"/>
</dbReference>